<accession>A0A915HP58</accession>
<dbReference type="Proteomes" id="UP000887565">
    <property type="component" value="Unplaced"/>
</dbReference>
<dbReference type="AlphaFoldDB" id="A0A915HP58"/>
<evidence type="ECO:0000313" key="1">
    <source>
        <dbReference type="Proteomes" id="UP000887565"/>
    </source>
</evidence>
<sequence>MKINLTKEPTKQIHHLKTIALEGDLGRKMEISNIDTEENKKNPRQLIEKEYAFNEKSVVQNIANNDGTVDPAAALDVIISSQAISLVGRV</sequence>
<keyword evidence="1" id="KW-1185">Reference proteome</keyword>
<reference evidence="2" key="1">
    <citation type="submission" date="2022-11" db="UniProtKB">
        <authorList>
            <consortium name="WormBaseParasite"/>
        </authorList>
    </citation>
    <scope>IDENTIFICATION</scope>
</reference>
<evidence type="ECO:0000313" key="2">
    <source>
        <dbReference type="WBParaSite" id="nRc.2.0.1.t03733-RA"/>
    </source>
</evidence>
<proteinExistence type="predicted"/>
<name>A0A915HP58_ROMCU</name>
<dbReference type="WBParaSite" id="nRc.2.0.1.t03733-RA">
    <property type="protein sequence ID" value="nRc.2.0.1.t03733-RA"/>
    <property type="gene ID" value="nRc.2.0.1.g03733"/>
</dbReference>
<protein>
    <submittedName>
        <fullName evidence="2">Uncharacterized protein</fullName>
    </submittedName>
</protein>
<organism evidence="1 2">
    <name type="scientific">Romanomermis culicivorax</name>
    <name type="common">Nematode worm</name>
    <dbReference type="NCBI Taxonomy" id="13658"/>
    <lineage>
        <taxon>Eukaryota</taxon>
        <taxon>Metazoa</taxon>
        <taxon>Ecdysozoa</taxon>
        <taxon>Nematoda</taxon>
        <taxon>Enoplea</taxon>
        <taxon>Dorylaimia</taxon>
        <taxon>Mermithida</taxon>
        <taxon>Mermithoidea</taxon>
        <taxon>Mermithidae</taxon>
        <taxon>Romanomermis</taxon>
    </lineage>
</organism>